<proteinExistence type="predicted"/>
<organism evidence="1 2">
    <name type="scientific">Salmonella enterica subsp. enterica serovar Poona</name>
    <dbReference type="NCBI Taxonomy" id="436295"/>
    <lineage>
        <taxon>Bacteria</taxon>
        <taxon>Pseudomonadati</taxon>
        <taxon>Pseudomonadota</taxon>
        <taxon>Gammaproteobacteria</taxon>
        <taxon>Enterobacterales</taxon>
        <taxon>Enterobacteriaceae</taxon>
        <taxon>Salmonella</taxon>
    </lineage>
</organism>
<evidence type="ECO:0000313" key="1">
    <source>
        <dbReference type="EMBL" id="TGD36126.1"/>
    </source>
</evidence>
<sequence>MSIGIVSPREAQALIAQGAKLIDVRDADEYLREHRPRAHLAPRARRAPGEWPA</sequence>
<comment type="caution">
    <text evidence="1">The sequence shown here is derived from an EMBL/GenBank/DDBJ whole genome shotgun (WGS) entry which is preliminary data.</text>
</comment>
<dbReference type="EMBL" id="PYKI01003285">
    <property type="protein sequence ID" value="TGD36126.1"/>
    <property type="molecule type" value="Genomic_DNA"/>
</dbReference>
<gene>
    <name evidence="1" type="ORF">C9F07_33050</name>
</gene>
<name>A0A4Z0KCK3_SALET</name>
<dbReference type="Proteomes" id="UP000298196">
    <property type="component" value="Unassembled WGS sequence"/>
</dbReference>
<dbReference type="SUPFAM" id="SSF52821">
    <property type="entry name" value="Rhodanese/Cell cycle control phosphatase"/>
    <property type="match status" value="1"/>
</dbReference>
<feature type="non-terminal residue" evidence="1">
    <location>
        <position position="53"/>
    </location>
</feature>
<dbReference type="AlphaFoldDB" id="A0A4Z0KCK3"/>
<protein>
    <submittedName>
        <fullName evidence="1">Sulfurtransferase</fullName>
    </submittedName>
</protein>
<evidence type="ECO:0000313" key="2">
    <source>
        <dbReference type="Proteomes" id="UP000298196"/>
    </source>
</evidence>
<reference evidence="1 2" key="1">
    <citation type="submission" date="2018-03" db="EMBL/GenBank/DDBJ databases">
        <title>Non-Typhoidal Salmonella genome sequencing and assembly.</title>
        <authorList>
            <person name="Matchawe C."/>
        </authorList>
    </citation>
    <scope>NUCLEOTIDE SEQUENCE [LARGE SCALE GENOMIC DNA]</scope>
    <source>
        <strain evidence="1 2">22sa</strain>
    </source>
</reference>
<keyword evidence="2" id="KW-1185">Reference proteome</keyword>
<keyword evidence="1" id="KW-0808">Transferase</keyword>
<accession>A0A4Z0KCK3</accession>
<dbReference type="Gene3D" id="3.40.250.10">
    <property type="entry name" value="Rhodanese-like domain"/>
    <property type="match status" value="1"/>
</dbReference>
<dbReference type="GO" id="GO:0016740">
    <property type="term" value="F:transferase activity"/>
    <property type="evidence" value="ECO:0007669"/>
    <property type="project" value="UniProtKB-KW"/>
</dbReference>
<dbReference type="InterPro" id="IPR036873">
    <property type="entry name" value="Rhodanese-like_dom_sf"/>
</dbReference>